<dbReference type="InterPro" id="IPR003156">
    <property type="entry name" value="DHHA1_dom"/>
</dbReference>
<dbReference type="PANTHER" id="PTHR47618:SF1">
    <property type="entry name" value="BIFUNCTIONAL OLIGORIBONUCLEASE AND PAP PHOSPHATASE NRNA"/>
    <property type="match status" value="1"/>
</dbReference>
<dbReference type="InterPro" id="IPR051319">
    <property type="entry name" value="Oligoribo/pAp-PDE_c-di-AMP_PDE"/>
</dbReference>
<comment type="caution">
    <text evidence="3">The sequence shown here is derived from an EMBL/GenBank/DDBJ whole genome shotgun (WGS) entry which is preliminary data.</text>
</comment>
<proteinExistence type="predicted"/>
<dbReference type="OrthoDB" id="9803668at2"/>
<gene>
    <name evidence="3" type="primary">nrnA</name>
    <name evidence="3" type="ORF">SMSRO_SF001480</name>
</gene>
<dbReference type="EC" id="3.1.-.-" evidence="3"/>
<dbReference type="Pfam" id="PF02272">
    <property type="entry name" value="DHHA1"/>
    <property type="match status" value="1"/>
</dbReference>
<evidence type="ECO:0000259" key="2">
    <source>
        <dbReference type="Pfam" id="PF02272"/>
    </source>
</evidence>
<dbReference type="Pfam" id="PF01368">
    <property type="entry name" value="DHH"/>
    <property type="match status" value="1"/>
</dbReference>
<evidence type="ECO:0000313" key="3">
    <source>
        <dbReference type="EMBL" id="PQM30386.1"/>
    </source>
</evidence>
<sequence length="321" mass="36615">MKNLKKTILQKIKDYNTIICLRHISPDGDAYGSAFGLAQFIKDNFPIKKVLVDGEPSKYLAFLATPDLVKQEDYRGALVIVTDTGNVERIDSKYWQEAKEIIKIDHHPNVTPYGDLQWVDANKIAASEMIADLVLTSKLKVSAAAARLIFTGIITDSNRFMYNKTSLETLTLAGQLLAKGFDLQNIYHNLYEESWTNACFKNYLLSQVMVYDDQISYVKITDKMLKEHQMDYETVKPWVNIMSNIKEFKIWMLLIENKAEGYINISIRSNTYIINGVAQKYNGGGHELASGARIYQWEDTEKILADLSLLIKNNVKYVEGE</sequence>
<dbReference type="STRING" id="2138.SMSRO_v1c01430"/>
<dbReference type="RefSeq" id="WP_040092550.1">
    <property type="nucleotide sequence ID" value="NZ_CM020866.1"/>
</dbReference>
<accession>A0A2P6FAC9</accession>
<organism evidence="3 4">
    <name type="scientific">Spiroplasma poulsonii</name>
    <dbReference type="NCBI Taxonomy" id="2138"/>
    <lineage>
        <taxon>Bacteria</taxon>
        <taxon>Bacillati</taxon>
        <taxon>Mycoplasmatota</taxon>
        <taxon>Mollicutes</taxon>
        <taxon>Entomoplasmatales</taxon>
        <taxon>Spiroplasmataceae</taxon>
        <taxon>Spiroplasma</taxon>
    </lineage>
</organism>
<name>A0A2P6FAC9_9MOLU</name>
<dbReference type="Gene3D" id="3.10.310.30">
    <property type="match status" value="1"/>
</dbReference>
<dbReference type="SUPFAM" id="SSF64182">
    <property type="entry name" value="DHH phosphoesterases"/>
    <property type="match status" value="1"/>
</dbReference>
<evidence type="ECO:0000259" key="1">
    <source>
        <dbReference type="Pfam" id="PF01368"/>
    </source>
</evidence>
<dbReference type="Proteomes" id="UP000031565">
    <property type="component" value="Unassembled WGS sequence"/>
</dbReference>
<dbReference type="InterPro" id="IPR038763">
    <property type="entry name" value="DHH_sf"/>
</dbReference>
<evidence type="ECO:0000313" key="4">
    <source>
        <dbReference type="Proteomes" id="UP000031565"/>
    </source>
</evidence>
<dbReference type="EMBL" id="JTLV02000001">
    <property type="protein sequence ID" value="PQM30386.1"/>
    <property type="molecule type" value="Genomic_DNA"/>
</dbReference>
<dbReference type="Gene3D" id="3.90.1640.10">
    <property type="entry name" value="inorganic pyrophosphatase (n-terminal core)"/>
    <property type="match status" value="1"/>
</dbReference>
<dbReference type="GO" id="GO:0016787">
    <property type="term" value="F:hydrolase activity"/>
    <property type="evidence" value="ECO:0007669"/>
    <property type="project" value="UniProtKB-KW"/>
</dbReference>
<protein>
    <submittedName>
        <fullName evidence="3">Bifunctional oligoribonuclease and PAP phosphatase NrnA</fullName>
        <ecNumber evidence="3">3.1.-.-</ecNumber>
    </submittedName>
</protein>
<feature type="domain" description="DHHA1" evidence="2">
    <location>
        <begin position="227"/>
        <end position="312"/>
    </location>
</feature>
<dbReference type="PANTHER" id="PTHR47618">
    <property type="entry name" value="BIFUNCTIONAL OLIGORIBONUCLEASE AND PAP PHOSPHATASE NRNA"/>
    <property type="match status" value="1"/>
</dbReference>
<feature type="domain" description="DDH" evidence="1">
    <location>
        <begin position="18"/>
        <end position="153"/>
    </location>
</feature>
<keyword evidence="4" id="KW-1185">Reference proteome</keyword>
<keyword evidence="3" id="KW-0378">Hydrolase</keyword>
<dbReference type="GO" id="GO:0003676">
    <property type="term" value="F:nucleic acid binding"/>
    <property type="evidence" value="ECO:0007669"/>
    <property type="project" value="InterPro"/>
</dbReference>
<dbReference type="AlphaFoldDB" id="A0A2P6FAC9"/>
<dbReference type="InterPro" id="IPR001667">
    <property type="entry name" value="DDH_dom"/>
</dbReference>
<reference evidence="3 4" key="1">
    <citation type="journal article" date="2015" name="MBio">
        <title>Genome sequence of the Drosophila melanogaster male-killing Spiroplasma strain MSRO endosymbiont.</title>
        <authorList>
            <person name="Paredes J.C."/>
            <person name="Herren J.K."/>
            <person name="Schupfer F."/>
            <person name="Marin R."/>
            <person name="Claverol S."/>
            <person name="Kuo C.H."/>
            <person name="Lemaitre B."/>
            <person name="Beven L."/>
        </authorList>
    </citation>
    <scope>NUCLEOTIDE SEQUENCE [LARGE SCALE GENOMIC DNA]</scope>
    <source>
        <strain evidence="3 4">MSRO</strain>
    </source>
</reference>